<dbReference type="SUPFAM" id="SSF53720">
    <property type="entry name" value="ALDH-like"/>
    <property type="match status" value="1"/>
</dbReference>
<evidence type="ECO:0000259" key="4">
    <source>
        <dbReference type="Pfam" id="PF00171"/>
    </source>
</evidence>
<dbReference type="InterPro" id="IPR015590">
    <property type="entry name" value="Aldehyde_DH_dom"/>
</dbReference>
<evidence type="ECO:0000313" key="5">
    <source>
        <dbReference type="EMBL" id="MBE9190184.1"/>
    </source>
</evidence>
<comment type="caution">
    <text evidence="5">The sequence shown here is derived from an EMBL/GenBank/DDBJ whole genome shotgun (WGS) entry which is preliminary data.</text>
</comment>
<proteinExistence type="inferred from homology"/>
<dbReference type="Gene3D" id="3.40.309.10">
    <property type="entry name" value="Aldehyde Dehydrogenase, Chain A, domain 2"/>
    <property type="match status" value="1"/>
</dbReference>
<evidence type="ECO:0000313" key="6">
    <source>
        <dbReference type="Proteomes" id="UP000651156"/>
    </source>
</evidence>
<reference evidence="5 6" key="1">
    <citation type="submission" date="2020-10" db="EMBL/GenBank/DDBJ databases">
        <authorList>
            <person name="Castelo-Branco R."/>
            <person name="Eusebio N."/>
            <person name="Adriana R."/>
            <person name="Vieira A."/>
            <person name="Brugerolle De Fraissinette N."/>
            <person name="Rezende De Castro R."/>
            <person name="Schneider M.P."/>
            <person name="Vasconcelos V."/>
            <person name="Leao P.N."/>
        </authorList>
    </citation>
    <scope>NUCLEOTIDE SEQUENCE [LARGE SCALE GENOMIC DNA]</scope>
    <source>
        <strain evidence="5 6">LEGE 06123</strain>
    </source>
</reference>
<keyword evidence="6" id="KW-1185">Reference proteome</keyword>
<dbReference type="RefSeq" id="WP_193931372.1">
    <property type="nucleotide sequence ID" value="NZ_CAWPMZ010000022.1"/>
</dbReference>
<evidence type="ECO:0000256" key="3">
    <source>
        <dbReference type="RuleBase" id="RU003345"/>
    </source>
</evidence>
<feature type="active site" evidence="2">
    <location>
        <position position="270"/>
    </location>
</feature>
<sequence length="503" mass="54150">MTATANQSIAIPNPPIKQAKLYINGQWRSASDGKTRPTISPITEAAIADIPQASAQDVEDAILAARRAFDDGPWAKMTGHERQQILTRASQIMEQYADDLALCETLDMGKAIHFAKTIDARLIADLLRYYAGMAPEIDGATRPVSPPPDCTLKHVTIVREPLGVVAAITPFNFPLLLAGTKIAAALAAGNTVIHKPASATPLSAIKLAEIFEEAGLPAGVYNMITGSGSQVGDQLVKHPAINKISFTGSTEVGIGIIRNSADTLKKTTMELGGKSANIVFADADLESAIANAFFGIFYNKGEICTAGSRLLLERSIHDAVVDGLIKYVSQIKMGNPLDPDVLFGPLADAGQLKKVMQYVEYGKQDGATLKYGGERFYPDGSNGKGYYFQPTIFTNATNEMRIAQEEIFGPVLTVIPFDTEEEAIRIANGTTYGLAAAVHTRDIKKALRVANAMQAGTCWINCYNVYDVSVPFGGYKSSGFGRECGKEVMENYTHTKSIWIDLS</sequence>
<comment type="similarity">
    <text evidence="3">Belongs to the aldehyde dehydrogenase family.</text>
</comment>
<dbReference type="EMBL" id="JADEWN010000012">
    <property type="protein sequence ID" value="MBE9190184.1"/>
    <property type="molecule type" value="Genomic_DNA"/>
</dbReference>
<feature type="domain" description="Aldehyde dehydrogenase" evidence="4">
    <location>
        <begin position="27"/>
        <end position="498"/>
    </location>
</feature>
<dbReference type="InterPro" id="IPR016161">
    <property type="entry name" value="Ald_DH/histidinol_DH"/>
</dbReference>
<dbReference type="InterPro" id="IPR029510">
    <property type="entry name" value="Ald_DH_CS_GLU"/>
</dbReference>
<dbReference type="InterPro" id="IPR016160">
    <property type="entry name" value="Ald_DH_CS_CYS"/>
</dbReference>
<dbReference type="Proteomes" id="UP000651156">
    <property type="component" value="Unassembled WGS sequence"/>
</dbReference>
<dbReference type="InterPro" id="IPR016162">
    <property type="entry name" value="Ald_DH_N"/>
</dbReference>
<dbReference type="InterPro" id="IPR016163">
    <property type="entry name" value="Ald_DH_C"/>
</dbReference>
<dbReference type="Pfam" id="PF00171">
    <property type="entry name" value="Aldedh"/>
    <property type="match status" value="1"/>
</dbReference>
<gene>
    <name evidence="5" type="ORF">IQ230_07365</name>
</gene>
<dbReference type="PROSITE" id="PS00070">
    <property type="entry name" value="ALDEHYDE_DEHYDR_CYS"/>
    <property type="match status" value="1"/>
</dbReference>
<dbReference type="PROSITE" id="PS00687">
    <property type="entry name" value="ALDEHYDE_DEHYDR_GLU"/>
    <property type="match status" value="1"/>
</dbReference>
<evidence type="ECO:0000256" key="1">
    <source>
        <dbReference type="ARBA" id="ARBA00023002"/>
    </source>
</evidence>
<evidence type="ECO:0000256" key="2">
    <source>
        <dbReference type="PROSITE-ProRule" id="PRU10007"/>
    </source>
</evidence>
<dbReference type="PANTHER" id="PTHR11699">
    <property type="entry name" value="ALDEHYDE DEHYDROGENASE-RELATED"/>
    <property type="match status" value="1"/>
</dbReference>
<keyword evidence="1 3" id="KW-0560">Oxidoreductase</keyword>
<dbReference type="Gene3D" id="3.40.605.10">
    <property type="entry name" value="Aldehyde Dehydrogenase, Chain A, domain 1"/>
    <property type="match status" value="1"/>
</dbReference>
<accession>A0ABR9UPJ1</accession>
<protein>
    <submittedName>
        <fullName evidence="5">Aldehyde dehydrogenase</fullName>
    </submittedName>
</protein>
<organism evidence="5 6">
    <name type="scientific">Gloeocapsopsis crepidinum LEGE 06123</name>
    <dbReference type="NCBI Taxonomy" id="588587"/>
    <lineage>
        <taxon>Bacteria</taxon>
        <taxon>Bacillati</taxon>
        <taxon>Cyanobacteriota</taxon>
        <taxon>Cyanophyceae</taxon>
        <taxon>Oscillatoriophycideae</taxon>
        <taxon>Chroococcales</taxon>
        <taxon>Chroococcaceae</taxon>
        <taxon>Gloeocapsopsis</taxon>
    </lineage>
</organism>
<name>A0ABR9UPJ1_9CHRO</name>